<gene>
    <name evidence="2" type="ORF">HMPREF9303_1794</name>
</gene>
<feature type="coiled-coil region" evidence="1">
    <location>
        <begin position="269"/>
        <end position="306"/>
    </location>
</feature>
<name>F0H6H6_9BACT</name>
<protein>
    <submittedName>
        <fullName evidence="2">Plasmid recombination enzyme</fullName>
    </submittedName>
</protein>
<keyword evidence="1" id="KW-0175">Coiled coil</keyword>
<dbReference type="Gene3D" id="1.10.287.1490">
    <property type="match status" value="1"/>
</dbReference>
<evidence type="ECO:0000256" key="1">
    <source>
        <dbReference type="SAM" id="Coils"/>
    </source>
</evidence>
<comment type="caution">
    <text evidence="2">The sequence shown here is derived from an EMBL/GenBank/DDBJ whole genome shotgun (WGS) entry which is preliminary data.</text>
</comment>
<evidence type="ECO:0000313" key="3">
    <source>
        <dbReference type="Proteomes" id="UP000003155"/>
    </source>
</evidence>
<evidence type="ECO:0000313" key="2">
    <source>
        <dbReference type="EMBL" id="EGC86573.1"/>
    </source>
</evidence>
<dbReference type="Proteomes" id="UP000003155">
    <property type="component" value="Unassembled WGS sequence"/>
</dbReference>
<feature type="coiled-coil region" evidence="1">
    <location>
        <begin position="178"/>
        <end position="245"/>
    </location>
</feature>
<dbReference type="RefSeq" id="WP_004353143.1">
    <property type="nucleotide sequence ID" value="NZ_AEXO01000064.1"/>
</dbReference>
<dbReference type="EMBL" id="AEXO01000064">
    <property type="protein sequence ID" value="EGC86573.1"/>
    <property type="molecule type" value="Genomic_DNA"/>
</dbReference>
<organism evidence="2 3">
    <name type="scientific">Prevotella denticola CRIS 18C-A</name>
    <dbReference type="NCBI Taxonomy" id="944557"/>
    <lineage>
        <taxon>Bacteria</taxon>
        <taxon>Pseudomonadati</taxon>
        <taxon>Bacteroidota</taxon>
        <taxon>Bacteroidia</taxon>
        <taxon>Bacteroidales</taxon>
        <taxon>Prevotellaceae</taxon>
        <taxon>Prevotella</taxon>
    </lineage>
</organism>
<accession>F0H6H6</accession>
<dbReference type="AlphaFoldDB" id="F0H6H6"/>
<proteinExistence type="predicted"/>
<keyword evidence="3" id="KW-1185">Reference proteome</keyword>
<reference evidence="2 3" key="1">
    <citation type="submission" date="2011-02" db="EMBL/GenBank/DDBJ databases">
        <authorList>
            <person name="Durkin A.S."/>
            <person name="Madupu R."/>
            <person name="Torralba M."/>
            <person name="Gillis M."/>
            <person name="Methe B."/>
            <person name="Sutton G."/>
            <person name="Nelson K.E."/>
        </authorList>
    </citation>
    <scope>NUCLEOTIDE SEQUENCE [LARGE SCALE GENOMIC DNA]</scope>
    <source>
        <strain evidence="2 3">CRIS 18C-A</strain>
    </source>
</reference>
<sequence length="496" mass="57059">MRKSCINIKPLTNASELHNTRHKELDYVRKELSPLNESWTDDRYQGKSFGQIRKDIAERYQTQVRQKMQAKAKPLREGVVVFDDHVTLNKLKELAALMEATFGIKTIQIHIHRDEGHVDADSREWKPNLHAHMVFDWTKPDGRSQNLKRDDMAHLQTIVAETLGMERGQSSDVKHLGAVQYKNKMQAEENLRLRQEAEELNKALDSLKRENGSLKTNNTELQSRMAELSLMRDELQSDIRKMKITRNAKEALQQRLNAFTSILGKSDVQKKYEATAEELSEVKKHMEELQAKLNDIQVSLDQRTKERDTARKSAASYRKKAERLGDEVDVLSACVVKARKENLLLRSQLEPRTFALPEDVDMEHTSIVNTPGGHSLRVFFTDGGRAHLISLQNDDYKRYISGKVTLSQLVGQYCTDVIDHKVAKRIITLRAEKLEAALRKIESTIFFQLPNILFPLRAMNVPAGSRDGINPNIIHKSREEILRELIEEGYQVRMSY</sequence>